<reference evidence="6 7" key="1">
    <citation type="submission" date="2017-07" db="EMBL/GenBank/DDBJ databases">
        <title>An improved, manually edited Actinidia chinensis var. chinensis (kiwifruit) genome highlights the challenges associated with draft genomes and gene prediction in plants.</title>
        <authorList>
            <person name="Pilkington S."/>
            <person name="Crowhurst R."/>
            <person name="Hilario E."/>
            <person name="Nardozza S."/>
            <person name="Fraser L."/>
            <person name="Peng Y."/>
            <person name="Gunaseelan K."/>
            <person name="Simpson R."/>
            <person name="Tahir J."/>
            <person name="Deroles S."/>
            <person name="Templeton K."/>
            <person name="Luo Z."/>
            <person name="Davy M."/>
            <person name="Cheng C."/>
            <person name="Mcneilage M."/>
            <person name="Scaglione D."/>
            <person name="Liu Y."/>
            <person name="Zhang Q."/>
            <person name="Datson P."/>
            <person name="De Silva N."/>
            <person name="Gardiner S."/>
            <person name="Bassett H."/>
            <person name="Chagne D."/>
            <person name="Mccallum J."/>
            <person name="Dzierzon H."/>
            <person name="Deng C."/>
            <person name="Wang Y.-Y."/>
            <person name="Barron N."/>
            <person name="Manako K."/>
            <person name="Bowen J."/>
            <person name="Foster T."/>
            <person name="Erridge Z."/>
            <person name="Tiffin H."/>
            <person name="Waite C."/>
            <person name="Davies K."/>
            <person name="Grierson E."/>
            <person name="Laing W."/>
            <person name="Kirk R."/>
            <person name="Chen X."/>
            <person name="Wood M."/>
            <person name="Montefiori M."/>
            <person name="Brummell D."/>
            <person name="Schwinn K."/>
            <person name="Catanach A."/>
            <person name="Fullerton C."/>
            <person name="Li D."/>
            <person name="Meiyalaghan S."/>
            <person name="Nieuwenhuizen N."/>
            <person name="Read N."/>
            <person name="Prakash R."/>
            <person name="Hunter D."/>
            <person name="Zhang H."/>
            <person name="Mckenzie M."/>
            <person name="Knabel M."/>
            <person name="Harris A."/>
            <person name="Allan A."/>
            <person name="Chen A."/>
            <person name="Janssen B."/>
            <person name="Plunkett B."/>
            <person name="Dwamena C."/>
            <person name="Voogd C."/>
            <person name="Leif D."/>
            <person name="Lafferty D."/>
            <person name="Souleyre E."/>
            <person name="Varkonyi-Gasic E."/>
            <person name="Gambi F."/>
            <person name="Hanley J."/>
            <person name="Yao J.-L."/>
            <person name="Cheung J."/>
            <person name="David K."/>
            <person name="Warren B."/>
            <person name="Marsh K."/>
            <person name="Snowden K."/>
            <person name="Lin-Wang K."/>
            <person name="Brian L."/>
            <person name="Martinez-Sanchez M."/>
            <person name="Wang M."/>
            <person name="Ileperuma N."/>
            <person name="Macnee N."/>
            <person name="Campin R."/>
            <person name="Mcatee P."/>
            <person name="Drummond R."/>
            <person name="Espley R."/>
            <person name="Ireland H."/>
            <person name="Wu R."/>
            <person name="Atkinson R."/>
            <person name="Karunairetnam S."/>
            <person name="Bulley S."/>
            <person name="Chunkath S."/>
            <person name="Hanley Z."/>
            <person name="Storey R."/>
            <person name="Thrimawithana A."/>
            <person name="Thomson S."/>
            <person name="David C."/>
            <person name="Testolin R."/>
        </authorList>
    </citation>
    <scope>NUCLEOTIDE SEQUENCE [LARGE SCALE GENOMIC DNA]</scope>
    <source>
        <strain evidence="7">cv. Red5</strain>
        <tissue evidence="6">Young leaf</tissue>
    </source>
</reference>
<dbReference type="Gene3D" id="2.170.150.80">
    <property type="entry name" value="NAC domain"/>
    <property type="match status" value="1"/>
</dbReference>
<dbReference type="Proteomes" id="UP000241394">
    <property type="component" value="Chromosome LG5"/>
</dbReference>
<dbReference type="PANTHER" id="PTHR31079">
    <property type="entry name" value="NAC DOMAIN-CONTAINING PROTEIN 73"/>
    <property type="match status" value="1"/>
</dbReference>
<evidence type="ECO:0000313" key="6">
    <source>
        <dbReference type="EMBL" id="PSS30348.1"/>
    </source>
</evidence>
<gene>
    <name evidence="6" type="ORF">CEY00_Acc05638</name>
</gene>
<proteinExistence type="predicted"/>
<keyword evidence="4" id="KW-0539">Nucleus</keyword>
<feature type="domain" description="NAC" evidence="5">
    <location>
        <begin position="55"/>
        <end position="216"/>
    </location>
</feature>
<evidence type="ECO:0000256" key="2">
    <source>
        <dbReference type="ARBA" id="ARBA00023125"/>
    </source>
</evidence>
<protein>
    <submittedName>
        <fullName evidence="6">NAC domain-containing protein</fullName>
    </submittedName>
</protein>
<evidence type="ECO:0000256" key="4">
    <source>
        <dbReference type="ARBA" id="ARBA00023242"/>
    </source>
</evidence>
<keyword evidence="7" id="KW-1185">Reference proteome</keyword>
<sequence>MSRSWIIDFKGIATKVKCAGLSPAYQIKDCGANRECPKCHYRIDNSDVLHEWPGLPAGVKFDPSDVELLEHLASKCGVGNPKPHMFIDEFIPTVDREEGICYTHPENLPGAKTDGSSVHFFHRIINAYATGQRKRRKIHNQNGMKQEGIRWHKTGKTKSVMENGVQKGYKKIMVLYRTSKKGSKPDKANWAMHQYHLGTAEDEIGGQFVVSKIFYQLQKQSDNTDSSRVMEDSDLGIIQTTPRTPKTNTPNPPRPQKFFSCDDITDDYLILPKSPAQEAEFITETSHPSTSGPPYKEETETHTWLAGESQAVDENGVDDLLLCNENLNSYVSLDDLGLNDGPSNDFSRLTRDAPGVDRNPPCGIADLENLELDTPPDFQLADLYFDSQDSICGWFDRF</sequence>
<dbReference type="PROSITE" id="PS51005">
    <property type="entry name" value="NAC"/>
    <property type="match status" value="1"/>
</dbReference>
<dbReference type="InterPro" id="IPR036093">
    <property type="entry name" value="NAC_dom_sf"/>
</dbReference>
<dbReference type="GO" id="GO:0003700">
    <property type="term" value="F:DNA-binding transcription factor activity"/>
    <property type="evidence" value="ECO:0007669"/>
    <property type="project" value="InterPro"/>
</dbReference>
<reference evidence="7" key="2">
    <citation type="journal article" date="2018" name="BMC Genomics">
        <title>A manually annotated Actinidia chinensis var. chinensis (kiwifruit) genome highlights the challenges associated with draft genomes and gene prediction in plants.</title>
        <authorList>
            <person name="Pilkington S.M."/>
            <person name="Crowhurst R."/>
            <person name="Hilario E."/>
            <person name="Nardozza S."/>
            <person name="Fraser L."/>
            <person name="Peng Y."/>
            <person name="Gunaseelan K."/>
            <person name="Simpson R."/>
            <person name="Tahir J."/>
            <person name="Deroles S.C."/>
            <person name="Templeton K."/>
            <person name="Luo Z."/>
            <person name="Davy M."/>
            <person name="Cheng C."/>
            <person name="McNeilage M."/>
            <person name="Scaglione D."/>
            <person name="Liu Y."/>
            <person name="Zhang Q."/>
            <person name="Datson P."/>
            <person name="De Silva N."/>
            <person name="Gardiner S.E."/>
            <person name="Bassett H."/>
            <person name="Chagne D."/>
            <person name="McCallum J."/>
            <person name="Dzierzon H."/>
            <person name="Deng C."/>
            <person name="Wang Y.Y."/>
            <person name="Barron L."/>
            <person name="Manako K."/>
            <person name="Bowen J."/>
            <person name="Foster T.M."/>
            <person name="Erridge Z.A."/>
            <person name="Tiffin H."/>
            <person name="Waite C.N."/>
            <person name="Davies K.M."/>
            <person name="Grierson E.P."/>
            <person name="Laing W.A."/>
            <person name="Kirk R."/>
            <person name="Chen X."/>
            <person name="Wood M."/>
            <person name="Montefiori M."/>
            <person name="Brummell D.A."/>
            <person name="Schwinn K.E."/>
            <person name="Catanach A."/>
            <person name="Fullerton C."/>
            <person name="Li D."/>
            <person name="Meiyalaghan S."/>
            <person name="Nieuwenhuizen N."/>
            <person name="Read N."/>
            <person name="Prakash R."/>
            <person name="Hunter D."/>
            <person name="Zhang H."/>
            <person name="McKenzie M."/>
            <person name="Knabel M."/>
            <person name="Harris A."/>
            <person name="Allan A.C."/>
            <person name="Gleave A."/>
            <person name="Chen A."/>
            <person name="Janssen B.J."/>
            <person name="Plunkett B."/>
            <person name="Ampomah-Dwamena C."/>
            <person name="Voogd C."/>
            <person name="Leif D."/>
            <person name="Lafferty D."/>
            <person name="Souleyre E.J.F."/>
            <person name="Varkonyi-Gasic E."/>
            <person name="Gambi F."/>
            <person name="Hanley J."/>
            <person name="Yao J.L."/>
            <person name="Cheung J."/>
            <person name="David K.M."/>
            <person name="Warren B."/>
            <person name="Marsh K."/>
            <person name="Snowden K.C."/>
            <person name="Lin-Wang K."/>
            <person name="Brian L."/>
            <person name="Martinez-Sanchez M."/>
            <person name="Wang M."/>
            <person name="Ileperuma N."/>
            <person name="Macnee N."/>
            <person name="Campin R."/>
            <person name="McAtee P."/>
            <person name="Drummond R.S.M."/>
            <person name="Espley R.V."/>
            <person name="Ireland H.S."/>
            <person name="Wu R."/>
            <person name="Atkinson R.G."/>
            <person name="Karunairetnam S."/>
            <person name="Bulley S."/>
            <person name="Chunkath S."/>
            <person name="Hanley Z."/>
            <person name="Storey R."/>
            <person name="Thrimawithana A.H."/>
            <person name="Thomson S."/>
            <person name="David C."/>
            <person name="Testolin R."/>
            <person name="Huang H."/>
            <person name="Hellens R.P."/>
            <person name="Schaffer R.J."/>
        </authorList>
    </citation>
    <scope>NUCLEOTIDE SEQUENCE [LARGE SCALE GENOMIC DNA]</scope>
    <source>
        <strain evidence="7">cv. Red5</strain>
    </source>
</reference>
<organism evidence="6 7">
    <name type="scientific">Actinidia chinensis var. chinensis</name>
    <name type="common">Chinese soft-hair kiwi</name>
    <dbReference type="NCBI Taxonomy" id="1590841"/>
    <lineage>
        <taxon>Eukaryota</taxon>
        <taxon>Viridiplantae</taxon>
        <taxon>Streptophyta</taxon>
        <taxon>Embryophyta</taxon>
        <taxon>Tracheophyta</taxon>
        <taxon>Spermatophyta</taxon>
        <taxon>Magnoliopsida</taxon>
        <taxon>eudicotyledons</taxon>
        <taxon>Gunneridae</taxon>
        <taxon>Pentapetalae</taxon>
        <taxon>asterids</taxon>
        <taxon>Ericales</taxon>
        <taxon>Actinidiaceae</taxon>
        <taxon>Actinidia</taxon>
    </lineage>
</organism>
<evidence type="ECO:0000259" key="5">
    <source>
        <dbReference type="PROSITE" id="PS51005"/>
    </source>
</evidence>
<dbReference type="STRING" id="1590841.A0A2R6RJZ6"/>
<accession>A0A2R6RJZ6</accession>
<keyword evidence="3" id="KW-0804">Transcription</keyword>
<dbReference type="OMA" id="HQEANFA"/>
<dbReference type="InParanoid" id="A0A2R6RJZ6"/>
<keyword evidence="2" id="KW-0238">DNA-binding</keyword>
<keyword evidence="1" id="KW-0805">Transcription regulation</keyword>
<dbReference type="FunCoup" id="A0A2R6RJZ6">
    <property type="interactions" value="385"/>
</dbReference>
<dbReference type="EMBL" id="NKQK01000005">
    <property type="protein sequence ID" value="PSS30348.1"/>
    <property type="molecule type" value="Genomic_DNA"/>
</dbReference>
<dbReference type="PANTHER" id="PTHR31079:SF2">
    <property type="entry name" value="NAC DOMAIN CONTAINING PROTEIN 44-RELATED"/>
    <property type="match status" value="1"/>
</dbReference>
<dbReference type="AlphaFoldDB" id="A0A2R6RJZ6"/>
<dbReference type="InterPro" id="IPR044799">
    <property type="entry name" value="SOG1-like"/>
</dbReference>
<dbReference type="GO" id="GO:0005634">
    <property type="term" value="C:nucleus"/>
    <property type="evidence" value="ECO:0007669"/>
    <property type="project" value="TreeGrafter"/>
</dbReference>
<evidence type="ECO:0000256" key="1">
    <source>
        <dbReference type="ARBA" id="ARBA00023015"/>
    </source>
</evidence>
<evidence type="ECO:0000256" key="3">
    <source>
        <dbReference type="ARBA" id="ARBA00023163"/>
    </source>
</evidence>
<comment type="caution">
    <text evidence="6">The sequence shown here is derived from an EMBL/GenBank/DDBJ whole genome shotgun (WGS) entry which is preliminary data.</text>
</comment>
<evidence type="ECO:0000313" key="7">
    <source>
        <dbReference type="Proteomes" id="UP000241394"/>
    </source>
</evidence>
<dbReference type="GO" id="GO:0000976">
    <property type="term" value="F:transcription cis-regulatory region binding"/>
    <property type="evidence" value="ECO:0007669"/>
    <property type="project" value="TreeGrafter"/>
</dbReference>
<dbReference type="InterPro" id="IPR003441">
    <property type="entry name" value="NAC-dom"/>
</dbReference>
<dbReference type="Pfam" id="PF02365">
    <property type="entry name" value="NAM"/>
    <property type="match status" value="1"/>
</dbReference>
<dbReference type="FunFam" id="2.170.150.80:FF:000009">
    <property type="entry name" value="NAC domain-containing protein 8"/>
    <property type="match status" value="1"/>
</dbReference>
<name>A0A2R6RJZ6_ACTCC</name>
<dbReference type="OrthoDB" id="643388at2759"/>
<dbReference type="SUPFAM" id="SSF101941">
    <property type="entry name" value="NAC domain"/>
    <property type="match status" value="1"/>
</dbReference>
<dbReference type="Gramene" id="PSS30348">
    <property type="protein sequence ID" value="PSS30348"/>
    <property type="gene ID" value="CEY00_Acc05638"/>
</dbReference>